<dbReference type="KEGG" id="gsn:YC6258_00264"/>
<protein>
    <submittedName>
        <fullName evidence="1">Uncharacterized protein</fullName>
    </submittedName>
</protein>
<accession>A0A0C5VDP3</accession>
<reference evidence="1 2" key="1">
    <citation type="submission" date="2014-01" db="EMBL/GenBank/DDBJ databases">
        <title>Full genme sequencing of cellulolytic bacterium Gynuella sunshinyii YC6258T gen. nov., sp. nov.</title>
        <authorList>
            <person name="Khan H."/>
            <person name="Chung E.J."/>
            <person name="Chung Y.R."/>
        </authorList>
    </citation>
    <scope>NUCLEOTIDE SEQUENCE [LARGE SCALE GENOMIC DNA]</scope>
    <source>
        <strain evidence="1 2">YC6258</strain>
    </source>
</reference>
<dbReference type="EMBL" id="CP007142">
    <property type="protein sequence ID" value="AJQ92316.1"/>
    <property type="molecule type" value="Genomic_DNA"/>
</dbReference>
<name>A0A0C5VDP3_9GAMM</name>
<evidence type="ECO:0000313" key="1">
    <source>
        <dbReference type="EMBL" id="AJQ92316.1"/>
    </source>
</evidence>
<gene>
    <name evidence="1" type="ORF">YC6258_00264</name>
</gene>
<dbReference type="Proteomes" id="UP000032266">
    <property type="component" value="Chromosome"/>
</dbReference>
<organism evidence="1 2">
    <name type="scientific">Gynuella sunshinyii YC6258</name>
    <dbReference type="NCBI Taxonomy" id="1445510"/>
    <lineage>
        <taxon>Bacteria</taxon>
        <taxon>Pseudomonadati</taxon>
        <taxon>Pseudomonadota</taxon>
        <taxon>Gammaproteobacteria</taxon>
        <taxon>Oceanospirillales</taxon>
        <taxon>Saccharospirillaceae</taxon>
        <taxon>Gynuella</taxon>
    </lineage>
</organism>
<dbReference type="AlphaFoldDB" id="A0A0C5VDP3"/>
<keyword evidence="2" id="KW-1185">Reference proteome</keyword>
<proteinExistence type="predicted"/>
<evidence type="ECO:0000313" key="2">
    <source>
        <dbReference type="Proteomes" id="UP000032266"/>
    </source>
</evidence>
<sequence>MAMKLARFNKAVKTGTGLRTPWGIGKHPVLTAGGKGSDGAFIGIVVDVQETVLTLRVASK</sequence>
<dbReference type="HOGENOM" id="CLU_2935054_0_0_6"/>